<dbReference type="InterPro" id="IPR012337">
    <property type="entry name" value="RNaseH-like_sf"/>
</dbReference>
<dbReference type="Gene3D" id="3.30.420.10">
    <property type="entry name" value="Ribonuclease H-like superfamily/Ribonuclease H"/>
    <property type="match status" value="1"/>
</dbReference>
<keyword evidence="3" id="KW-1185">Reference proteome</keyword>
<dbReference type="InterPro" id="IPR001584">
    <property type="entry name" value="Integrase_cat-core"/>
</dbReference>
<evidence type="ECO:0000313" key="3">
    <source>
        <dbReference type="Proteomes" id="UP000265926"/>
    </source>
</evidence>
<dbReference type="PROSITE" id="PS50994">
    <property type="entry name" value="INTEGRASE"/>
    <property type="match status" value="1"/>
</dbReference>
<sequence>MRKIQQKCSACLAKERSVPARRGVHVPRVTGNVGEKTYIDLVGFSNTPRGNKNILTVMDGFSRYACAYPIPNKEARTVAKALMEQHIPQHGVPLHIHSDNGLEFVNKLWVELLQMLNIKHTTTPPYNPSSNAVERWHRTLGSILRTMPADMQRDWDLSLGMAVFAYNTT</sequence>
<proteinExistence type="predicted"/>
<evidence type="ECO:0000259" key="1">
    <source>
        <dbReference type="PROSITE" id="PS50994"/>
    </source>
</evidence>
<dbReference type="PANTHER" id="PTHR37984:SF15">
    <property type="entry name" value="INTEGRASE CATALYTIC DOMAIN-CONTAINING PROTEIN"/>
    <property type="match status" value="1"/>
</dbReference>
<dbReference type="InterPro" id="IPR050951">
    <property type="entry name" value="Retrovirus_Pol_polyprotein"/>
</dbReference>
<dbReference type="AlphaFoldDB" id="A0A399SML7"/>
<dbReference type="SUPFAM" id="SSF53098">
    <property type="entry name" value="Ribonuclease H-like"/>
    <property type="match status" value="1"/>
</dbReference>
<feature type="non-terminal residue" evidence="2">
    <location>
        <position position="169"/>
    </location>
</feature>
<feature type="domain" description="Integrase catalytic" evidence="1">
    <location>
        <begin position="23"/>
        <end position="169"/>
    </location>
</feature>
<name>A0A399SML7_9BACT</name>
<dbReference type="EMBL" id="QWGR01000162">
    <property type="protein sequence ID" value="RIJ44264.1"/>
    <property type="molecule type" value="Genomic_DNA"/>
</dbReference>
<dbReference type="GO" id="GO:0003676">
    <property type="term" value="F:nucleic acid binding"/>
    <property type="evidence" value="ECO:0007669"/>
    <property type="project" value="InterPro"/>
</dbReference>
<dbReference type="GO" id="GO:0015074">
    <property type="term" value="P:DNA integration"/>
    <property type="evidence" value="ECO:0007669"/>
    <property type="project" value="InterPro"/>
</dbReference>
<comment type="caution">
    <text evidence="2">The sequence shown here is derived from an EMBL/GenBank/DDBJ whole genome shotgun (WGS) entry which is preliminary data.</text>
</comment>
<accession>A0A399SML7</accession>
<dbReference type="PANTHER" id="PTHR37984">
    <property type="entry name" value="PROTEIN CBG26694"/>
    <property type="match status" value="1"/>
</dbReference>
<reference evidence="2 3" key="1">
    <citation type="submission" date="2018-08" db="EMBL/GenBank/DDBJ databases">
        <title>Pallidiluteibacterium maritimus gen. nov., sp. nov., isolated from coastal sediment.</title>
        <authorList>
            <person name="Zhou L.Y."/>
        </authorList>
    </citation>
    <scope>NUCLEOTIDE SEQUENCE [LARGE SCALE GENOMIC DNA]</scope>
    <source>
        <strain evidence="2 3">XSD2</strain>
    </source>
</reference>
<dbReference type="OrthoDB" id="1495855at2"/>
<protein>
    <submittedName>
        <fullName evidence="2">Transposase</fullName>
    </submittedName>
</protein>
<gene>
    <name evidence="2" type="ORF">D1614_24365</name>
</gene>
<dbReference type="Proteomes" id="UP000265926">
    <property type="component" value="Unassembled WGS sequence"/>
</dbReference>
<dbReference type="Pfam" id="PF00665">
    <property type="entry name" value="rve"/>
    <property type="match status" value="1"/>
</dbReference>
<organism evidence="2 3">
    <name type="scientific">Maribellus luteus</name>
    <dbReference type="NCBI Taxonomy" id="2305463"/>
    <lineage>
        <taxon>Bacteria</taxon>
        <taxon>Pseudomonadati</taxon>
        <taxon>Bacteroidota</taxon>
        <taxon>Bacteroidia</taxon>
        <taxon>Marinilabiliales</taxon>
        <taxon>Prolixibacteraceae</taxon>
        <taxon>Maribellus</taxon>
    </lineage>
</organism>
<evidence type="ECO:0000313" key="2">
    <source>
        <dbReference type="EMBL" id="RIJ44264.1"/>
    </source>
</evidence>
<dbReference type="InterPro" id="IPR036397">
    <property type="entry name" value="RNaseH_sf"/>
</dbReference>